<accession>L9Y8C5</accession>
<name>L9Y8C5_NATP1</name>
<dbReference type="Proteomes" id="UP000011593">
    <property type="component" value="Unassembled WGS sequence"/>
</dbReference>
<keyword evidence="1" id="KW-1133">Transmembrane helix</keyword>
<protein>
    <submittedName>
        <fullName evidence="2">Peptidase A24B, FlaK domain protein</fullName>
    </submittedName>
</protein>
<feature type="non-terminal residue" evidence="2">
    <location>
        <position position="33"/>
    </location>
</feature>
<gene>
    <name evidence="2" type="ORF">C488_19142</name>
</gene>
<sequence length="33" mass="3525">MTLAGTVATGPDLLRLVAVPVFAWTCLLYTSLM</sequence>
<proteinExistence type="predicted"/>
<evidence type="ECO:0000313" key="2">
    <source>
        <dbReference type="EMBL" id="ELY70325.1"/>
    </source>
</evidence>
<reference evidence="2 3" key="1">
    <citation type="journal article" date="2014" name="PLoS Genet.">
        <title>Phylogenetically driven sequencing of extremely halophilic archaea reveals strategies for static and dynamic osmo-response.</title>
        <authorList>
            <person name="Becker E.A."/>
            <person name="Seitzer P.M."/>
            <person name="Tritt A."/>
            <person name="Larsen D."/>
            <person name="Krusor M."/>
            <person name="Yao A.I."/>
            <person name="Wu D."/>
            <person name="Madern D."/>
            <person name="Eisen J.A."/>
            <person name="Darling A.E."/>
            <person name="Facciotti M.T."/>
        </authorList>
    </citation>
    <scope>NUCLEOTIDE SEQUENCE [LARGE SCALE GENOMIC DNA]</scope>
    <source>
        <strain evidence="2 3">DSM 15624</strain>
    </source>
</reference>
<dbReference type="EMBL" id="AOIE01000112">
    <property type="protein sequence ID" value="ELY70325.1"/>
    <property type="molecule type" value="Genomic_DNA"/>
</dbReference>
<organism evidence="2 3">
    <name type="scientific">Natrinema pellirubrum (strain DSM 15624 / CIP 106293 / JCM 10476 / NCIMB 786 / 157)</name>
    <dbReference type="NCBI Taxonomy" id="797303"/>
    <lineage>
        <taxon>Archaea</taxon>
        <taxon>Methanobacteriati</taxon>
        <taxon>Methanobacteriota</taxon>
        <taxon>Stenosarchaea group</taxon>
        <taxon>Halobacteria</taxon>
        <taxon>Halobacteriales</taxon>
        <taxon>Natrialbaceae</taxon>
        <taxon>Natrinema</taxon>
    </lineage>
</organism>
<keyword evidence="3" id="KW-1185">Reference proteome</keyword>
<keyword evidence="1" id="KW-0472">Membrane</keyword>
<evidence type="ECO:0000256" key="1">
    <source>
        <dbReference type="SAM" id="Phobius"/>
    </source>
</evidence>
<keyword evidence="1" id="KW-0812">Transmembrane</keyword>
<comment type="caution">
    <text evidence="2">The sequence shown here is derived from an EMBL/GenBank/DDBJ whole genome shotgun (WGS) entry which is preliminary data.</text>
</comment>
<dbReference type="AlphaFoldDB" id="L9Y8C5"/>
<evidence type="ECO:0000313" key="3">
    <source>
        <dbReference type="Proteomes" id="UP000011593"/>
    </source>
</evidence>
<feature type="transmembrane region" description="Helical" evidence="1">
    <location>
        <begin position="13"/>
        <end position="32"/>
    </location>
</feature>